<feature type="transmembrane region" description="Helical" evidence="5">
    <location>
        <begin position="74"/>
        <end position="94"/>
    </location>
</feature>
<protein>
    <recommendedName>
        <fullName evidence="5">Probable membrane transporter protein</fullName>
    </recommendedName>
</protein>
<dbReference type="PANTHER" id="PTHR43701">
    <property type="entry name" value="MEMBRANE TRANSPORTER PROTEIN MJ0441-RELATED"/>
    <property type="match status" value="1"/>
</dbReference>
<dbReference type="InterPro" id="IPR002781">
    <property type="entry name" value="TM_pro_TauE-like"/>
</dbReference>
<sequence length="267" mass="27688">MIDQAVRAVLAGVPMGLQLGATGTGGAILGVPMMVYIAGIPVRQAAAMSLMIVATSSLLGAWEYGRHGLVKPKAAAAFSWTGMAGAWAGAFGHHLVPDEILLICFGLLLLLTRTLISRQRALMNQTEQQDGCATHFPRTCWLKVGAIGLVVGTLNGVFGVGGGFLVVPALSVVLGFPARVAIGTSLTIISLISLSGVIGHLQFGRIDWPLTGLVLLGSLSGMLVGVRVGAWLSPTTMSRITAIVTVTIAMILIVVNVAKLAGFQIVR</sequence>
<dbReference type="InterPro" id="IPR051598">
    <property type="entry name" value="TSUP/Inactive_protease-like"/>
</dbReference>
<gene>
    <name evidence="6" type="ORF">NSPZN2_30685</name>
</gene>
<dbReference type="Pfam" id="PF01925">
    <property type="entry name" value="TauE"/>
    <property type="match status" value="1"/>
</dbReference>
<comment type="subcellular location">
    <subcellularLocation>
        <location evidence="5">Cell membrane</location>
        <topology evidence="5">Multi-pass membrane protein</topology>
    </subcellularLocation>
    <subcellularLocation>
        <location evidence="1">Membrane</location>
        <topology evidence="1">Multi-pass membrane protein</topology>
    </subcellularLocation>
</comment>
<keyword evidence="4 5" id="KW-0472">Membrane</keyword>
<evidence type="ECO:0000256" key="3">
    <source>
        <dbReference type="ARBA" id="ARBA00022989"/>
    </source>
</evidence>
<dbReference type="EMBL" id="CAJNBJ010000016">
    <property type="protein sequence ID" value="CAE6761885.1"/>
    <property type="molecule type" value="Genomic_DNA"/>
</dbReference>
<evidence type="ECO:0000256" key="4">
    <source>
        <dbReference type="ARBA" id="ARBA00023136"/>
    </source>
</evidence>
<feature type="transmembrane region" description="Helical" evidence="5">
    <location>
        <begin position="146"/>
        <end position="170"/>
    </location>
</feature>
<keyword evidence="7" id="KW-1185">Reference proteome</keyword>
<dbReference type="Proteomes" id="UP000675880">
    <property type="component" value="Unassembled WGS sequence"/>
</dbReference>
<evidence type="ECO:0000313" key="7">
    <source>
        <dbReference type="Proteomes" id="UP000675880"/>
    </source>
</evidence>
<proteinExistence type="inferred from homology"/>
<comment type="similarity">
    <text evidence="5">Belongs to the 4-toluene sulfonate uptake permease (TSUP) (TC 2.A.102) family.</text>
</comment>
<reference evidence="6 7" key="1">
    <citation type="submission" date="2021-02" db="EMBL/GenBank/DDBJ databases">
        <authorList>
            <person name="Han P."/>
        </authorList>
    </citation>
    <scope>NUCLEOTIDE SEQUENCE [LARGE SCALE GENOMIC DNA]</scope>
    <source>
        <strain evidence="6">Candidatus Nitrospira sp. ZN2</strain>
    </source>
</reference>
<feature type="transmembrane region" description="Helical" evidence="5">
    <location>
        <begin position="238"/>
        <end position="258"/>
    </location>
</feature>
<keyword evidence="5" id="KW-1003">Cell membrane</keyword>
<evidence type="ECO:0000313" key="6">
    <source>
        <dbReference type="EMBL" id="CAE6761885.1"/>
    </source>
</evidence>
<comment type="caution">
    <text evidence="6">The sequence shown here is derived from an EMBL/GenBank/DDBJ whole genome shotgun (WGS) entry which is preliminary data.</text>
</comment>
<feature type="transmembrane region" description="Helical" evidence="5">
    <location>
        <begin position="210"/>
        <end position="232"/>
    </location>
</feature>
<accession>A0ABN7LP77</accession>
<keyword evidence="3 5" id="KW-1133">Transmembrane helix</keyword>
<keyword evidence="2 5" id="KW-0812">Transmembrane</keyword>
<feature type="transmembrane region" description="Helical" evidence="5">
    <location>
        <begin position="100"/>
        <end position="116"/>
    </location>
</feature>
<organism evidence="6 7">
    <name type="scientific">Nitrospira defluvii</name>
    <dbReference type="NCBI Taxonomy" id="330214"/>
    <lineage>
        <taxon>Bacteria</taxon>
        <taxon>Pseudomonadati</taxon>
        <taxon>Nitrospirota</taxon>
        <taxon>Nitrospiria</taxon>
        <taxon>Nitrospirales</taxon>
        <taxon>Nitrospiraceae</taxon>
        <taxon>Nitrospira</taxon>
    </lineage>
</organism>
<evidence type="ECO:0000256" key="5">
    <source>
        <dbReference type="RuleBase" id="RU363041"/>
    </source>
</evidence>
<dbReference type="RefSeq" id="WP_213042813.1">
    <property type="nucleotide sequence ID" value="NZ_CAJNBJ010000016.1"/>
</dbReference>
<feature type="transmembrane region" description="Helical" evidence="5">
    <location>
        <begin position="44"/>
        <end position="62"/>
    </location>
</feature>
<evidence type="ECO:0000256" key="1">
    <source>
        <dbReference type="ARBA" id="ARBA00004141"/>
    </source>
</evidence>
<evidence type="ECO:0000256" key="2">
    <source>
        <dbReference type="ARBA" id="ARBA00022692"/>
    </source>
</evidence>
<name>A0ABN7LP77_9BACT</name>
<feature type="transmembrane region" description="Helical" evidence="5">
    <location>
        <begin position="176"/>
        <end position="198"/>
    </location>
</feature>
<dbReference type="PANTHER" id="PTHR43701:SF2">
    <property type="entry name" value="MEMBRANE TRANSPORTER PROTEIN YJNA-RELATED"/>
    <property type="match status" value="1"/>
</dbReference>
<feature type="transmembrane region" description="Helical" evidence="5">
    <location>
        <begin position="12"/>
        <end position="38"/>
    </location>
</feature>